<dbReference type="PANTHER" id="PTHR45934:SF1">
    <property type="entry name" value="OS04G0423100 PROTEIN"/>
    <property type="match status" value="1"/>
</dbReference>
<accession>A0A3B6AZQ2</accession>
<gene>
    <name evidence="5" type="primary">LOC123185486</name>
</gene>
<sequence>MPRAIMASQRASLVTMADRGGKAPAWTSAAAAVDVDAEVVIVGAGIAGLATALALRRLGVGAAGGGVLVLERHAELRSTGAALTIFPNGWFALRALGVAHKLTSRYDAFETSRVTTLETGATQVFRFAGRKSSGDVRVRPMHRKALLEALAEELPPGTIRFSSKLASIATEKAQDSPEIAVLRLDDGTVIRSKVLIGCDGVHSVVSQWLGLSEPASSGRSAVRGLAVYPDGHGLKKELRQFLSEGLRAGMVPISDTDVYWFLVNNTIPAEKEAGTDPAKILREVTDNLGRLMPAEYLDVARHSDSDNLSWAPLLYRAPWAILRGPAARGPVTVAGDAFHPMTPDMAQGGCSALEDAVVLARALSRAATPADGVASYVAERRGRAAWLVAGAYLSGWVQQGGTNVRGVRGYMVRLFRDWIFYRFLFPRLADTMWFDCGDLVEPNAEGKTHSE</sequence>
<dbReference type="InterPro" id="IPR002938">
    <property type="entry name" value="FAD-bd"/>
</dbReference>
<keyword evidence="2" id="KW-0503">Monooxygenase</keyword>
<dbReference type="Gramene" id="TraesCS2A03G0748700.2">
    <property type="protein sequence ID" value="TraesCS2A03G0748700.2.CDS"/>
    <property type="gene ID" value="TraesCS2A03G0748700"/>
</dbReference>
<protein>
    <recommendedName>
        <fullName evidence="4">FAD-binding domain-containing protein</fullName>
    </recommendedName>
</protein>
<name>A0A3B6AZQ2_WHEAT</name>
<evidence type="ECO:0000256" key="2">
    <source>
        <dbReference type="ARBA" id="ARBA00023033"/>
    </source>
</evidence>
<evidence type="ECO:0000313" key="6">
    <source>
        <dbReference type="Proteomes" id="UP000019116"/>
    </source>
</evidence>
<reference evidence="5" key="2">
    <citation type="submission" date="2018-10" db="UniProtKB">
        <authorList>
            <consortium name="EnsemblPlants"/>
        </authorList>
    </citation>
    <scope>IDENTIFICATION</scope>
</reference>
<organism evidence="5">
    <name type="scientific">Triticum aestivum</name>
    <name type="common">Wheat</name>
    <dbReference type="NCBI Taxonomy" id="4565"/>
    <lineage>
        <taxon>Eukaryota</taxon>
        <taxon>Viridiplantae</taxon>
        <taxon>Streptophyta</taxon>
        <taxon>Embryophyta</taxon>
        <taxon>Tracheophyta</taxon>
        <taxon>Spermatophyta</taxon>
        <taxon>Magnoliopsida</taxon>
        <taxon>Liliopsida</taxon>
        <taxon>Poales</taxon>
        <taxon>Poaceae</taxon>
        <taxon>BOP clade</taxon>
        <taxon>Pooideae</taxon>
        <taxon>Triticodae</taxon>
        <taxon>Triticeae</taxon>
        <taxon>Triticinae</taxon>
        <taxon>Triticum</taxon>
    </lineage>
</organism>
<dbReference type="STRING" id="4565.A0A3B6AZQ2"/>
<dbReference type="Proteomes" id="UP000019116">
    <property type="component" value="Chromosome 2A"/>
</dbReference>
<dbReference type="Gramene" id="TraesROB_scaffold_013732_01G000300.1">
    <property type="protein sequence ID" value="TraesROB_scaffold_013732_01G000300.1"/>
    <property type="gene ID" value="TraesROB_scaffold_013732_01G000300"/>
</dbReference>
<dbReference type="PANTHER" id="PTHR45934">
    <property type="entry name" value="FAD/NAD(P)-BINDING OXIDOREDUCTASE FAMILY PROTEIN"/>
    <property type="match status" value="1"/>
</dbReference>
<feature type="domain" description="FAD-binding" evidence="4">
    <location>
        <begin position="37"/>
        <end position="388"/>
    </location>
</feature>
<comment type="similarity">
    <text evidence="3">Belongs to the 3-hydroxybenzoate 6-hydroxylase family.</text>
</comment>
<keyword evidence="6" id="KW-1185">Reference proteome</keyword>
<evidence type="ECO:0000259" key="4">
    <source>
        <dbReference type="Pfam" id="PF01494"/>
    </source>
</evidence>
<evidence type="ECO:0000313" key="5">
    <source>
        <dbReference type="EnsemblPlants" id="TraesCS2A02G300800.1"/>
    </source>
</evidence>
<dbReference type="InterPro" id="IPR044560">
    <property type="entry name" value="MOase"/>
</dbReference>
<dbReference type="AlphaFoldDB" id="A0A3B6AZQ2"/>
<dbReference type="EnsemblPlants" id="TraesCS2A02G300800.1">
    <property type="protein sequence ID" value="TraesCS2A02G300800.1"/>
    <property type="gene ID" value="TraesCS2A02G300800"/>
</dbReference>
<reference evidence="5" key="1">
    <citation type="submission" date="2018-08" db="EMBL/GenBank/DDBJ databases">
        <authorList>
            <person name="Rossello M."/>
        </authorList>
    </citation>
    <scope>NUCLEOTIDE SEQUENCE [LARGE SCALE GENOMIC DNA]</scope>
    <source>
        <strain evidence="5">cv. Chinese Spring</strain>
    </source>
</reference>
<keyword evidence="1" id="KW-0560">Oxidoreductase</keyword>
<evidence type="ECO:0000256" key="1">
    <source>
        <dbReference type="ARBA" id="ARBA00023002"/>
    </source>
</evidence>
<dbReference type="GeneID" id="123185486"/>
<dbReference type="InterPro" id="IPR036188">
    <property type="entry name" value="FAD/NAD-bd_sf"/>
</dbReference>
<dbReference type="PRINTS" id="PR00420">
    <property type="entry name" value="RNGMNOXGNASE"/>
</dbReference>
<proteinExistence type="inferred from homology"/>
<dbReference type="OrthoDB" id="1878542at2759"/>
<dbReference type="Gramene" id="TraesCS2A02G300800.1">
    <property type="protein sequence ID" value="TraesCS2A02G300800.1"/>
    <property type="gene ID" value="TraesCS2A02G300800"/>
</dbReference>
<dbReference type="Pfam" id="PF01494">
    <property type="entry name" value="FAD_binding_3"/>
    <property type="match status" value="1"/>
</dbReference>
<dbReference type="GO" id="GO:0004497">
    <property type="term" value="F:monooxygenase activity"/>
    <property type="evidence" value="ECO:0007669"/>
    <property type="project" value="UniProtKB-KW"/>
</dbReference>
<dbReference type="RefSeq" id="XP_044453296.1">
    <property type="nucleotide sequence ID" value="XM_044597361.1"/>
</dbReference>
<dbReference type="GO" id="GO:0071949">
    <property type="term" value="F:FAD binding"/>
    <property type="evidence" value="ECO:0007669"/>
    <property type="project" value="InterPro"/>
</dbReference>
<evidence type="ECO:0000256" key="3">
    <source>
        <dbReference type="ARBA" id="ARBA00024018"/>
    </source>
</evidence>
<dbReference type="Gene3D" id="3.50.50.60">
    <property type="entry name" value="FAD/NAD(P)-binding domain"/>
    <property type="match status" value="1"/>
</dbReference>
<dbReference type="SMR" id="A0A3B6AZQ2"/>
<dbReference type="SUPFAM" id="SSF51905">
    <property type="entry name" value="FAD/NAD(P)-binding domain"/>
    <property type="match status" value="1"/>
</dbReference>
<dbReference type="Gramene" id="TraesCLE_scaffold_033841_01G000100.1">
    <property type="protein sequence ID" value="TraesCLE_scaffold_033841_01G000100.1"/>
    <property type="gene ID" value="TraesCLE_scaffold_033841_01G000100"/>
</dbReference>